<feature type="region of interest" description="Disordered" evidence="1">
    <location>
        <begin position="52"/>
        <end position="106"/>
    </location>
</feature>
<feature type="compositionally biased region" description="Acidic residues" evidence="1">
    <location>
        <begin position="52"/>
        <end position="70"/>
    </location>
</feature>
<protein>
    <submittedName>
        <fullName evidence="2">Uncharacterized protein</fullName>
    </submittedName>
</protein>
<evidence type="ECO:0000256" key="1">
    <source>
        <dbReference type="SAM" id="MobiDB-lite"/>
    </source>
</evidence>
<keyword evidence="3" id="KW-1185">Reference proteome</keyword>
<name>A0AA36AYI3_OCTVU</name>
<dbReference type="AlphaFoldDB" id="A0AA36AYI3"/>
<accession>A0AA36AYI3</accession>
<feature type="compositionally biased region" description="Acidic residues" evidence="1">
    <location>
        <begin position="96"/>
        <end position="106"/>
    </location>
</feature>
<dbReference type="Proteomes" id="UP001162480">
    <property type="component" value="Chromosome 5"/>
</dbReference>
<evidence type="ECO:0000313" key="2">
    <source>
        <dbReference type="EMBL" id="CAI9723257.1"/>
    </source>
</evidence>
<dbReference type="EMBL" id="OX597818">
    <property type="protein sequence ID" value="CAI9723257.1"/>
    <property type="molecule type" value="Genomic_DNA"/>
</dbReference>
<organism evidence="2 3">
    <name type="scientific">Octopus vulgaris</name>
    <name type="common">Common octopus</name>
    <dbReference type="NCBI Taxonomy" id="6645"/>
    <lineage>
        <taxon>Eukaryota</taxon>
        <taxon>Metazoa</taxon>
        <taxon>Spiralia</taxon>
        <taxon>Lophotrochozoa</taxon>
        <taxon>Mollusca</taxon>
        <taxon>Cephalopoda</taxon>
        <taxon>Coleoidea</taxon>
        <taxon>Octopodiformes</taxon>
        <taxon>Octopoda</taxon>
        <taxon>Incirrata</taxon>
        <taxon>Octopodidae</taxon>
        <taxon>Octopus</taxon>
    </lineage>
</organism>
<evidence type="ECO:0000313" key="3">
    <source>
        <dbReference type="Proteomes" id="UP001162480"/>
    </source>
</evidence>
<proteinExistence type="predicted"/>
<sequence length="106" mass="11991">MKHNDEEKRKENSDREKRKGYDCLFGLVEREKVKAKVKSFKKCGISNAGTEDDLVYEVSDSSESDIDDPDGVNTENNSESDRRNDESSDFSGFADDCGEFSGFEDE</sequence>
<gene>
    <name evidence="2" type="ORF">OCTVUL_1B016325</name>
</gene>
<reference evidence="2" key="1">
    <citation type="submission" date="2023-08" db="EMBL/GenBank/DDBJ databases">
        <authorList>
            <person name="Alioto T."/>
            <person name="Alioto T."/>
            <person name="Gomez Garrido J."/>
        </authorList>
    </citation>
    <scope>NUCLEOTIDE SEQUENCE</scope>
</reference>